<keyword evidence="3" id="KW-0276">Fatty acid metabolism</keyword>
<reference evidence="6" key="1">
    <citation type="journal article" date="2019" name="Environ. Microbiol.">
        <title>Fungal ecological strategies reflected in gene transcription - a case study of two litter decomposers.</title>
        <authorList>
            <person name="Barbi F."/>
            <person name="Kohler A."/>
            <person name="Barry K."/>
            <person name="Baskaran P."/>
            <person name="Daum C."/>
            <person name="Fauchery L."/>
            <person name="Ihrmark K."/>
            <person name="Kuo A."/>
            <person name="LaButti K."/>
            <person name="Lipzen A."/>
            <person name="Morin E."/>
            <person name="Grigoriev I.V."/>
            <person name="Henrissat B."/>
            <person name="Lindahl B."/>
            <person name="Martin F."/>
        </authorList>
    </citation>
    <scope>NUCLEOTIDE SEQUENCE</scope>
    <source>
        <strain evidence="6">JB14</strain>
    </source>
</reference>
<gene>
    <name evidence="6" type="ORF">BT96DRAFT_948539</name>
</gene>
<dbReference type="Pfam" id="PF00378">
    <property type="entry name" value="ECH_1"/>
    <property type="match status" value="2"/>
</dbReference>
<evidence type="ECO:0000313" key="6">
    <source>
        <dbReference type="EMBL" id="KAE9387225.1"/>
    </source>
</evidence>
<dbReference type="Proteomes" id="UP000799118">
    <property type="component" value="Unassembled WGS sequence"/>
</dbReference>
<comment type="pathway">
    <text evidence="1">Lipid metabolism; fatty acid beta-oxidation.</text>
</comment>
<evidence type="ECO:0000256" key="5">
    <source>
        <dbReference type="ARBA" id="ARBA00023235"/>
    </source>
</evidence>
<dbReference type="SUPFAM" id="SSF52096">
    <property type="entry name" value="ClpP/crotonase"/>
    <property type="match status" value="2"/>
</dbReference>
<dbReference type="InterPro" id="IPR014748">
    <property type="entry name" value="Enoyl-CoA_hydra_C"/>
</dbReference>
<evidence type="ECO:0000256" key="2">
    <source>
        <dbReference type="ARBA" id="ARBA00005254"/>
    </source>
</evidence>
<dbReference type="UniPathway" id="UPA00659"/>
<comment type="similarity">
    <text evidence="2">Belongs to the enoyl-CoA hydratase/isomerase family.</text>
</comment>
<dbReference type="Gene3D" id="3.90.226.10">
    <property type="entry name" value="2-enoyl-CoA Hydratase, Chain A, domain 1"/>
    <property type="match status" value="2"/>
</dbReference>
<dbReference type="EMBL" id="ML769815">
    <property type="protein sequence ID" value="KAE9387225.1"/>
    <property type="molecule type" value="Genomic_DNA"/>
</dbReference>
<dbReference type="CDD" id="cd06558">
    <property type="entry name" value="crotonase-like"/>
    <property type="match status" value="1"/>
</dbReference>
<dbReference type="GO" id="GO:0051750">
    <property type="term" value="F:delta(3,5)-delta(2,4)-dienoyl-CoA isomerase activity"/>
    <property type="evidence" value="ECO:0007669"/>
    <property type="project" value="TreeGrafter"/>
</dbReference>
<evidence type="ECO:0000256" key="1">
    <source>
        <dbReference type="ARBA" id="ARBA00005005"/>
    </source>
</evidence>
<protein>
    <submittedName>
        <fullName evidence="6">ClpP/crotonase</fullName>
    </submittedName>
</protein>
<proteinExistence type="inferred from homology"/>
<dbReference type="InterPro" id="IPR001753">
    <property type="entry name" value="Enoyl-CoA_hydra/iso"/>
</dbReference>
<dbReference type="PANTHER" id="PTHR43149:SF1">
    <property type="entry name" value="DELTA(3,5)-DELTA(2,4)-DIENOYL-COA ISOMERASE, MITOCHONDRIAL"/>
    <property type="match status" value="1"/>
</dbReference>
<dbReference type="GO" id="GO:0005739">
    <property type="term" value="C:mitochondrion"/>
    <property type="evidence" value="ECO:0007669"/>
    <property type="project" value="TreeGrafter"/>
</dbReference>
<keyword evidence="7" id="KW-1185">Reference proteome</keyword>
<dbReference type="OrthoDB" id="14970at2759"/>
<dbReference type="InterPro" id="IPR029045">
    <property type="entry name" value="ClpP/crotonase-like_dom_sf"/>
</dbReference>
<accession>A0A6A4GPQ6</accession>
<evidence type="ECO:0000256" key="4">
    <source>
        <dbReference type="ARBA" id="ARBA00023098"/>
    </source>
</evidence>
<dbReference type="Gene3D" id="1.10.12.10">
    <property type="entry name" value="Lyase 2-enoyl-coa Hydratase, Chain A, domain 2"/>
    <property type="match status" value="1"/>
</dbReference>
<sequence length="345" mass="37777">MKDLSSKWIKISEPFPHVLLVELSRFWQAYGALFNSISEETSDVRAVVLSSAFPDIFTAGLDLLEAGDVAKTTANADSVDPARVALDFPKISKPFQEAITAPERCLFPVIAAIYGIVVGLSVDIVAACDIRYAASNARFTIKEIDIGQGERGNFAKILLQDRSCHTTTTTTHTDLWDPAIGRPLVFTGTHRYSEVDEYISWVLAAHTNVFLSCSHTNHYVHKLAADMGTLAYLPKITGNMSLVCEMAYTAQFFPASKVEQMGLVSKVVDGGRNEVVAAALDLAKLIAMKSPVAVDSVAENLEYTSTWNSAMLQTKDMMESLLAKKTKQPANFLPLNYKFGPKSKL</sequence>
<evidence type="ECO:0000313" key="7">
    <source>
        <dbReference type="Proteomes" id="UP000799118"/>
    </source>
</evidence>
<evidence type="ECO:0000256" key="3">
    <source>
        <dbReference type="ARBA" id="ARBA00022832"/>
    </source>
</evidence>
<name>A0A6A4GPQ6_9AGAR</name>
<dbReference type="InterPro" id="IPR045002">
    <property type="entry name" value="Ech1-like"/>
</dbReference>
<organism evidence="6 7">
    <name type="scientific">Gymnopus androsaceus JB14</name>
    <dbReference type="NCBI Taxonomy" id="1447944"/>
    <lineage>
        <taxon>Eukaryota</taxon>
        <taxon>Fungi</taxon>
        <taxon>Dikarya</taxon>
        <taxon>Basidiomycota</taxon>
        <taxon>Agaricomycotina</taxon>
        <taxon>Agaricomycetes</taxon>
        <taxon>Agaricomycetidae</taxon>
        <taxon>Agaricales</taxon>
        <taxon>Marasmiineae</taxon>
        <taxon>Omphalotaceae</taxon>
        <taxon>Gymnopus</taxon>
    </lineage>
</organism>
<keyword evidence="4" id="KW-0443">Lipid metabolism</keyword>
<dbReference type="PANTHER" id="PTHR43149">
    <property type="entry name" value="ENOYL-COA HYDRATASE"/>
    <property type="match status" value="1"/>
</dbReference>
<dbReference type="GO" id="GO:0006635">
    <property type="term" value="P:fatty acid beta-oxidation"/>
    <property type="evidence" value="ECO:0007669"/>
    <property type="project" value="UniProtKB-UniPathway"/>
</dbReference>
<dbReference type="AlphaFoldDB" id="A0A6A4GPQ6"/>
<keyword evidence="5" id="KW-0413">Isomerase</keyword>